<evidence type="ECO:0000313" key="3">
    <source>
        <dbReference type="Proteomes" id="UP001221757"/>
    </source>
</evidence>
<organism evidence="2 3">
    <name type="scientific">Mycena rosella</name>
    <name type="common">Pink bonnet</name>
    <name type="synonym">Agaricus rosellus</name>
    <dbReference type="NCBI Taxonomy" id="1033263"/>
    <lineage>
        <taxon>Eukaryota</taxon>
        <taxon>Fungi</taxon>
        <taxon>Dikarya</taxon>
        <taxon>Basidiomycota</taxon>
        <taxon>Agaricomycotina</taxon>
        <taxon>Agaricomycetes</taxon>
        <taxon>Agaricomycetidae</taxon>
        <taxon>Agaricales</taxon>
        <taxon>Marasmiineae</taxon>
        <taxon>Mycenaceae</taxon>
        <taxon>Mycena</taxon>
    </lineage>
</organism>
<gene>
    <name evidence="2" type="ORF">B0H17DRAFT_1235506</name>
</gene>
<evidence type="ECO:0000313" key="2">
    <source>
        <dbReference type="EMBL" id="KAJ7678611.1"/>
    </source>
</evidence>
<evidence type="ECO:0000256" key="1">
    <source>
        <dbReference type="SAM" id="MobiDB-lite"/>
    </source>
</evidence>
<feature type="compositionally biased region" description="Basic and acidic residues" evidence="1">
    <location>
        <begin position="100"/>
        <end position="111"/>
    </location>
</feature>
<keyword evidence="3" id="KW-1185">Reference proteome</keyword>
<name>A0AAD7G8P7_MYCRO</name>
<accession>A0AAD7G8P7</accession>
<reference evidence="2" key="1">
    <citation type="submission" date="2023-03" db="EMBL/GenBank/DDBJ databases">
        <title>Massive genome expansion in bonnet fungi (Mycena s.s.) driven by repeated elements and novel gene families across ecological guilds.</title>
        <authorList>
            <consortium name="Lawrence Berkeley National Laboratory"/>
            <person name="Harder C.B."/>
            <person name="Miyauchi S."/>
            <person name="Viragh M."/>
            <person name="Kuo A."/>
            <person name="Thoen E."/>
            <person name="Andreopoulos B."/>
            <person name="Lu D."/>
            <person name="Skrede I."/>
            <person name="Drula E."/>
            <person name="Henrissat B."/>
            <person name="Morin E."/>
            <person name="Kohler A."/>
            <person name="Barry K."/>
            <person name="LaButti K."/>
            <person name="Morin E."/>
            <person name="Salamov A."/>
            <person name="Lipzen A."/>
            <person name="Mereny Z."/>
            <person name="Hegedus B."/>
            <person name="Baldrian P."/>
            <person name="Stursova M."/>
            <person name="Weitz H."/>
            <person name="Taylor A."/>
            <person name="Grigoriev I.V."/>
            <person name="Nagy L.G."/>
            <person name="Martin F."/>
            <person name="Kauserud H."/>
        </authorList>
    </citation>
    <scope>NUCLEOTIDE SEQUENCE</scope>
    <source>
        <strain evidence="2">CBHHK067</strain>
    </source>
</reference>
<proteinExistence type="predicted"/>
<protein>
    <submittedName>
        <fullName evidence="2">Uncharacterized protein</fullName>
    </submittedName>
</protein>
<dbReference type="AlphaFoldDB" id="A0AAD7G8P7"/>
<sequence length="205" mass="22743">MNWSRTFPRTTPARSAVPFLRASNPALLLTHIVLPRQFKRLEALDAARTRAVAIPTQSSRPQRHSDLGLGLGGGDKRMYCRWVLTRAAVLWAGKRTRAHDSDRVGHGRDASLQRWRRGAGERGRAPAPVRRTRVELGGARTDMDMYAQRRRMSAQCSASGGRSAHLRRAVGLRGRLHMHTPSYAQVASDTYLYAHGAGGDVKQVT</sequence>
<dbReference type="EMBL" id="JARKIE010000133">
    <property type="protein sequence ID" value="KAJ7678611.1"/>
    <property type="molecule type" value="Genomic_DNA"/>
</dbReference>
<comment type="caution">
    <text evidence="2">The sequence shown here is derived from an EMBL/GenBank/DDBJ whole genome shotgun (WGS) entry which is preliminary data.</text>
</comment>
<feature type="region of interest" description="Disordered" evidence="1">
    <location>
        <begin position="100"/>
        <end position="129"/>
    </location>
</feature>
<dbReference type="Proteomes" id="UP001221757">
    <property type="component" value="Unassembled WGS sequence"/>
</dbReference>